<name>E1IAU1_9CHLR</name>
<feature type="compositionally biased region" description="Acidic residues" evidence="1">
    <location>
        <begin position="635"/>
        <end position="648"/>
    </location>
</feature>
<dbReference type="HOGENOM" id="CLU_439967_0_0_0"/>
<dbReference type="eggNOG" id="COG3170">
    <property type="taxonomic scope" value="Bacteria"/>
</dbReference>
<sequence>MTVASFHGSANQQELAEEIFRLMTTQGALFAVDAPIRQSLDNLAEYLAGKYQRDRNEIAAEIDAALTVNDQLFTRQESEQGVLFITSRQGAYVPRSTVDTHSFKKRLHDPENPLPVDDISVVVSTSRPAITTVEPVFISDYWQVQAGMSPVTPVLVEAMGHASTIAAVPVSPEVVAEAEPVVVEEIAATPEPVVATPEPVAVEPEPVVAEVVAAKPEPVAAAPESVKSSREAAGERSPLLNLPEGLTLDLSLPIEQILADQGERLEQILAHRLDQDALRRIVSFGRSYYPEASVTNLGKNDLRRIRDYILERNEPLLDTEIIADLYHHSPRQADYEGFRFSLNYRLHREKDFEFVGVEGARLWSTKGLPPIGGKRVKAAEMGQITSYLVEGFDNSLELQSAEAIRTSGSITRLLSFFEWEYGVLPFDASIAALVPTPMLPDQRSAVLRFESPQHYTTYLVEVRYPTGNRGGWLQGLEEFFRDHLVPGAMITISRGAEPNLFMISYEEAPEASDRLLTLDEKKNKFAFANLSYFCAVDADQVPSQSRYGRLKNLKSLPMGERRKSETVLEHVFEVMGEQVGSRSEPRYTLGLDDMLLAFNVLRPGSRSLLEHLLAHSDPFSSEADGRYLFTPAPREDEDTAEEVEDEEGNLQPTRRRFGRYSDDDE</sequence>
<evidence type="ECO:0000256" key="1">
    <source>
        <dbReference type="SAM" id="MobiDB-lite"/>
    </source>
</evidence>
<proteinExistence type="predicted"/>
<feature type="region of interest" description="Disordered" evidence="1">
    <location>
        <begin position="624"/>
        <end position="665"/>
    </location>
</feature>
<dbReference type="Proteomes" id="UP000054010">
    <property type="component" value="Unassembled WGS sequence"/>
</dbReference>
<reference evidence="2 3" key="1">
    <citation type="journal article" date="2011" name="J. Bacteriol.">
        <title>Draft genome sequence of the anoxygenic filamentous phototrophic bacterium Oscillochloris trichoides subsp. DG-6.</title>
        <authorList>
            <person name="Kuznetsov B.B."/>
            <person name="Ivanovsky R.N."/>
            <person name="Keppen O.I."/>
            <person name="Sukhacheva M.V."/>
            <person name="Bumazhkin B.K."/>
            <person name="Patutina E.O."/>
            <person name="Beletsky A.V."/>
            <person name="Mardanov A.V."/>
            <person name="Baslerov R.V."/>
            <person name="Panteleeva A.N."/>
            <person name="Kolganova T.V."/>
            <person name="Ravin N.V."/>
            <person name="Skryabin K.G."/>
        </authorList>
    </citation>
    <scope>NUCLEOTIDE SEQUENCE [LARGE SCALE GENOMIC DNA]</scope>
    <source>
        <strain evidence="2 3">DG-6</strain>
    </source>
</reference>
<dbReference type="OrthoDB" id="137092at2"/>
<dbReference type="EMBL" id="ADVR01000007">
    <property type="protein sequence ID" value="EFO81697.1"/>
    <property type="molecule type" value="Genomic_DNA"/>
</dbReference>
<dbReference type="AlphaFoldDB" id="E1IAU1"/>
<accession>E1IAU1</accession>
<evidence type="ECO:0000313" key="2">
    <source>
        <dbReference type="EMBL" id="EFO81697.1"/>
    </source>
</evidence>
<organism evidence="2 3">
    <name type="scientific">Oscillochloris trichoides DG-6</name>
    <dbReference type="NCBI Taxonomy" id="765420"/>
    <lineage>
        <taxon>Bacteria</taxon>
        <taxon>Bacillati</taxon>
        <taxon>Chloroflexota</taxon>
        <taxon>Chloroflexia</taxon>
        <taxon>Chloroflexales</taxon>
        <taxon>Chloroflexineae</taxon>
        <taxon>Oscillochloridaceae</taxon>
        <taxon>Oscillochloris</taxon>
    </lineage>
</organism>
<protein>
    <submittedName>
        <fullName evidence="2">Uncharacterized protein</fullName>
    </submittedName>
</protein>
<gene>
    <name evidence="2" type="ORF">OSCT_0442</name>
</gene>
<evidence type="ECO:0000313" key="3">
    <source>
        <dbReference type="Proteomes" id="UP000054010"/>
    </source>
</evidence>
<comment type="caution">
    <text evidence="2">The sequence shown here is derived from an EMBL/GenBank/DDBJ whole genome shotgun (WGS) entry which is preliminary data.</text>
</comment>
<keyword evidence="3" id="KW-1185">Reference proteome</keyword>
<dbReference type="STRING" id="765420.OSCT_0442"/>